<name>A0ABT5HVH1_9CAUL</name>
<feature type="compositionally biased region" description="Low complexity" evidence="10">
    <location>
        <begin position="17"/>
        <end position="31"/>
    </location>
</feature>
<accession>A0ABT5HVH1</accession>
<keyword evidence="7 9" id="KW-0472">Membrane</keyword>
<dbReference type="Pfam" id="PF03799">
    <property type="entry name" value="FtsQ_DivIB_C"/>
    <property type="match status" value="1"/>
</dbReference>
<keyword evidence="8 9" id="KW-0131">Cell cycle</keyword>
<evidence type="ECO:0000256" key="3">
    <source>
        <dbReference type="ARBA" id="ARBA00022519"/>
    </source>
</evidence>
<feature type="domain" description="POTRA" evidence="11">
    <location>
        <begin position="95"/>
        <end position="163"/>
    </location>
</feature>
<evidence type="ECO:0000256" key="8">
    <source>
        <dbReference type="ARBA" id="ARBA00023306"/>
    </source>
</evidence>
<dbReference type="PANTHER" id="PTHR35851:SF1">
    <property type="entry name" value="CELL DIVISION PROTEIN FTSQ"/>
    <property type="match status" value="1"/>
</dbReference>
<keyword evidence="13" id="KW-1185">Reference proteome</keyword>
<dbReference type="PANTHER" id="PTHR35851">
    <property type="entry name" value="CELL DIVISION PROTEIN FTSQ"/>
    <property type="match status" value="1"/>
</dbReference>
<dbReference type="Gene3D" id="3.10.20.310">
    <property type="entry name" value="membrane protein fhac"/>
    <property type="match status" value="1"/>
</dbReference>
<dbReference type="InterPro" id="IPR034746">
    <property type="entry name" value="POTRA"/>
</dbReference>
<dbReference type="GO" id="GO:0051301">
    <property type="term" value="P:cell division"/>
    <property type="evidence" value="ECO:0007669"/>
    <property type="project" value="UniProtKB-KW"/>
</dbReference>
<keyword evidence="2 9" id="KW-1003">Cell membrane</keyword>
<dbReference type="Pfam" id="PF08478">
    <property type="entry name" value="POTRA_1"/>
    <property type="match status" value="1"/>
</dbReference>
<dbReference type="Proteomes" id="UP001214854">
    <property type="component" value="Unassembled WGS sequence"/>
</dbReference>
<dbReference type="InterPro" id="IPR026579">
    <property type="entry name" value="FtsQ"/>
</dbReference>
<protein>
    <recommendedName>
        <fullName evidence="9">Cell division protein FtsQ</fullName>
    </recommendedName>
</protein>
<evidence type="ECO:0000256" key="1">
    <source>
        <dbReference type="ARBA" id="ARBA00004370"/>
    </source>
</evidence>
<dbReference type="InterPro" id="IPR013685">
    <property type="entry name" value="POTRA_FtsQ_type"/>
</dbReference>
<comment type="subcellular location">
    <subcellularLocation>
        <location evidence="9">Cell inner membrane</location>
        <topology evidence="9">Single-pass type II membrane protein</topology>
    </subcellularLocation>
    <subcellularLocation>
        <location evidence="1">Membrane</location>
    </subcellularLocation>
    <text evidence="9">Localizes to the division septum.</text>
</comment>
<keyword evidence="5 9" id="KW-0812">Transmembrane</keyword>
<dbReference type="RefSeq" id="WP_272748521.1">
    <property type="nucleotide sequence ID" value="NZ_JAQQKX010000009.1"/>
</dbReference>
<evidence type="ECO:0000259" key="11">
    <source>
        <dbReference type="PROSITE" id="PS51779"/>
    </source>
</evidence>
<evidence type="ECO:0000256" key="7">
    <source>
        <dbReference type="ARBA" id="ARBA00023136"/>
    </source>
</evidence>
<dbReference type="Gene3D" id="3.40.50.11690">
    <property type="entry name" value="Cell division protein FtsQ/DivIB"/>
    <property type="match status" value="1"/>
</dbReference>
<feature type="region of interest" description="Disordered" evidence="10">
    <location>
        <begin position="1"/>
        <end position="36"/>
    </location>
</feature>
<keyword evidence="6 9" id="KW-1133">Transmembrane helix</keyword>
<dbReference type="HAMAP" id="MF_00911">
    <property type="entry name" value="FtsQ_subfam"/>
    <property type="match status" value="1"/>
</dbReference>
<evidence type="ECO:0000256" key="5">
    <source>
        <dbReference type="ARBA" id="ARBA00022692"/>
    </source>
</evidence>
<comment type="similarity">
    <text evidence="9">Belongs to the FtsQ/DivIB family. FtsQ subfamily.</text>
</comment>
<evidence type="ECO:0000256" key="4">
    <source>
        <dbReference type="ARBA" id="ARBA00022618"/>
    </source>
</evidence>
<sequence length="293" mass="32022">MPAVVRGGRRQPNSGMAAPQSKAPAKSAPKRSGARETGKLRLIGGVPMPNELTAWLAFGGIGMLMSVVLLTGGRAETLRTGIVNFTDGRIAAIGVNLQNVRLQGVSDVARGDIKGALKFERGQPIALMDLNKVKSDVESIGWVKSAVVRRQLPDQLIITVTERPRLAVWQFQGKTQVIDDTGQVIPEAHEAQFRDLPLLVGEGANESASEIVQLLQARPDLQSRVWAYVRVDTRRWDIRLKNNTIIKLPALDQEDALNRLDVLISQQRILDQGLAVIDLRDPGALVVKPFENS</sequence>
<evidence type="ECO:0000256" key="9">
    <source>
        <dbReference type="HAMAP-Rule" id="MF_00911"/>
    </source>
</evidence>
<dbReference type="InterPro" id="IPR045335">
    <property type="entry name" value="FtsQ_C_sf"/>
</dbReference>
<dbReference type="EMBL" id="JAQQKX010000009">
    <property type="protein sequence ID" value="MDC7684070.1"/>
    <property type="molecule type" value="Genomic_DNA"/>
</dbReference>
<reference evidence="12 13" key="1">
    <citation type="submission" date="2023-01" db="EMBL/GenBank/DDBJ databases">
        <title>Novel species of the genus Asticcacaulis isolated from rivers.</title>
        <authorList>
            <person name="Lu H."/>
        </authorList>
    </citation>
    <scope>NUCLEOTIDE SEQUENCE [LARGE SCALE GENOMIC DNA]</scope>
    <source>
        <strain evidence="12 13">BYS171W</strain>
    </source>
</reference>
<comment type="function">
    <text evidence="9">Essential cell division protein.</text>
</comment>
<evidence type="ECO:0000256" key="10">
    <source>
        <dbReference type="SAM" id="MobiDB-lite"/>
    </source>
</evidence>
<evidence type="ECO:0000313" key="13">
    <source>
        <dbReference type="Proteomes" id="UP001214854"/>
    </source>
</evidence>
<proteinExistence type="inferred from homology"/>
<keyword evidence="3 9" id="KW-0997">Cell inner membrane</keyword>
<keyword evidence="4 9" id="KW-0132">Cell division</keyword>
<evidence type="ECO:0000256" key="6">
    <source>
        <dbReference type="ARBA" id="ARBA00022989"/>
    </source>
</evidence>
<evidence type="ECO:0000256" key="2">
    <source>
        <dbReference type="ARBA" id="ARBA00022475"/>
    </source>
</evidence>
<comment type="caution">
    <text evidence="12">The sequence shown here is derived from an EMBL/GenBank/DDBJ whole genome shotgun (WGS) entry which is preliminary data.</text>
</comment>
<evidence type="ECO:0000313" key="12">
    <source>
        <dbReference type="EMBL" id="MDC7684070.1"/>
    </source>
</evidence>
<dbReference type="PROSITE" id="PS51779">
    <property type="entry name" value="POTRA"/>
    <property type="match status" value="1"/>
</dbReference>
<dbReference type="InterPro" id="IPR005548">
    <property type="entry name" value="Cell_div_FtsQ/DivIB_C"/>
</dbReference>
<gene>
    <name evidence="9" type="primary">ftsQ</name>
    <name evidence="12" type="ORF">PQU92_12340</name>
</gene>
<organism evidence="12 13">
    <name type="scientific">Asticcacaulis aquaticus</name>
    <dbReference type="NCBI Taxonomy" id="2984212"/>
    <lineage>
        <taxon>Bacteria</taxon>
        <taxon>Pseudomonadati</taxon>
        <taxon>Pseudomonadota</taxon>
        <taxon>Alphaproteobacteria</taxon>
        <taxon>Caulobacterales</taxon>
        <taxon>Caulobacteraceae</taxon>
        <taxon>Asticcacaulis</taxon>
    </lineage>
</organism>